<dbReference type="Pfam" id="PF03358">
    <property type="entry name" value="FMN_red"/>
    <property type="match status" value="1"/>
</dbReference>
<dbReference type="Gene3D" id="3.40.50.360">
    <property type="match status" value="1"/>
</dbReference>
<proteinExistence type="predicted"/>
<protein>
    <submittedName>
        <fullName evidence="3">NADPH-dependent FMN reductase</fullName>
    </submittedName>
</protein>
<dbReference type="Pfam" id="PF13596">
    <property type="entry name" value="PAS_10"/>
    <property type="match status" value="1"/>
</dbReference>
<dbReference type="InterPro" id="IPR005025">
    <property type="entry name" value="FMN_Rdtase-like_dom"/>
</dbReference>
<dbReference type="Proteomes" id="UP000190409">
    <property type="component" value="Unassembled WGS sequence"/>
</dbReference>
<feature type="domain" description="NADPH-dependent FMN reductase-like" evidence="2">
    <location>
        <begin position="3"/>
        <end position="147"/>
    </location>
</feature>
<dbReference type="GO" id="GO:0005829">
    <property type="term" value="C:cytosol"/>
    <property type="evidence" value="ECO:0007669"/>
    <property type="project" value="TreeGrafter"/>
</dbReference>
<organism evidence="3 4">
    <name type="scientific">Dolosigranulum pigrum</name>
    <dbReference type="NCBI Taxonomy" id="29394"/>
    <lineage>
        <taxon>Bacteria</taxon>
        <taxon>Bacillati</taxon>
        <taxon>Bacillota</taxon>
        <taxon>Bacilli</taxon>
        <taxon>Lactobacillales</taxon>
        <taxon>Carnobacteriaceae</taxon>
        <taxon>Dolosigranulum</taxon>
    </lineage>
</organism>
<evidence type="ECO:0000313" key="4">
    <source>
        <dbReference type="Proteomes" id="UP000190409"/>
    </source>
</evidence>
<comment type="caution">
    <text evidence="3">The sequence shown here is derived from an EMBL/GenBank/DDBJ whole genome shotgun (WGS) entry which is preliminary data.</text>
</comment>
<sequence>MLKIVGLVGSNADRSYNRLLLQAIKRRFKAKFRFEILEIKDVPMFNQSDDQSDSPAIQHLNERIENADGVIIATPEHNHTLPPALKSTLEWLSYKLHPFENKPVMVMGASYYNQGTSRSQLHLRQVLEAPGVGAHVFPGQEFLLGKVKEAFNEDDHLIDQRTIDYLELCLDKFVRFVKVNKAFEQKGPLPSEDLWATDSIESTIEGVDKSDPEWVEKAAELVGAAEGSDYVKLDRGILTVDQLNMFLRSMPMELTYADDNNQFLYYNRVRMGDDMLASRYEHQVGFSLAECHPESARKGAEYVIQQLRSGQTDVLRIPITHHGPDKYVVHNYQAMYYENGDYAGINEYILDFKPIVDFYLQKTGQSLVGGGDTSSGASDAGTDADSGASESGGGQVPATAEGAQPATDADSGASDTTSNTWDAAASDVDTQAAVDTSSGASEG</sequence>
<gene>
    <name evidence="3" type="ORF">BWX42_09475</name>
</gene>
<accession>A0A1S8KQA9</accession>
<dbReference type="InterPro" id="IPR029039">
    <property type="entry name" value="Flavoprotein-like_sf"/>
</dbReference>
<feature type="region of interest" description="Disordered" evidence="1">
    <location>
        <begin position="369"/>
        <end position="443"/>
    </location>
</feature>
<dbReference type="SUPFAM" id="SSF52218">
    <property type="entry name" value="Flavoproteins"/>
    <property type="match status" value="1"/>
</dbReference>
<name>A0A1S8KQA9_9LACT</name>
<dbReference type="PANTHER" id="PTHR30543:SF21">
    <property type="entry name" value="NAD(P)H-DEPENDENT FMN REDUCTASE LOT6"/>
    <property type="match status" value="1"/>
</dbReference>
<evidence type="ECO:0000259" key="2">
    <source>
        <dbReference type="Pfam" id="PF03358"/>
    </source>
</evidence>
<dbReference type="PANTHER" id="PTHR30543">
    <property type="entry name" value="CHROMATE REDUCTASE"/>
    <property type="match status" value="1"/>
</dbReference>
<feature type="compositionally biased region" description="Low complexity" evidence="1">
    <location>
        <begin position="374"/>
        <end position="389"/>
    </location>
</feature>
<dbReference type="EMBL" id="MUYF01000003">
    <property type="protein sequence ID" value="OOL81892.1"/>
    <property type="molecule type" value="Genomic_DNA"/>
</dbReference>
<dbReference type="AlphaFoldDB" id="A0A1S8KQA9"/>
<feature type="compositionally biased region" description="Polar residues" evidence="1">
    <location>
        <begin position="433"/>
        <end position="443"/>
    </location>
</feature>
<evidence type="ECO:0000256" key="1">
    <source>
        <dbReference type="SAM" id="MobiDB-lite"/>
    </source>
</evidence>
<dbReference type="RefSeq" id="WP_077863263.1">
    <property type="nucleotide sequence ID" value="NZ_CP040413.1"/>
</dbReference>
<evidence type="ECO:0000313" key="3">
    <source>
        <dbReference type="EMBL" id="OOL81892.1"/>
    </source>
</evidence>
<reference evidence="3 4" key="1">
    <citation type="submission" date="2017-01" db="EMBL/GenBank/DDBJ databases">
        <title>Complete Genome Sequence of Dolosigranulum pigrum isolated from a Patient with interstitial lung disease.</title>
        <authorList>
            <person name="Mukhopadhyay R."/>
            <person name="Joaquin J."/>
            <person name="Hogue R."/>
            <person name="Fitzgerald S."/>
            <person name="Jospin G."/>
            <person name="Eisen J.A."/>
            <person name="Chaturvedi V."/>
        </authorList>
    </citation>
    <scope>NUCLEOTIDE SEQUENCE [LARGE SCALE GENOMIC DNA]</scope>
    <source>
        <strain evidence="3 4">15S00348</strain>
    </source>
</reference>
<dbReference type="GO" id="GO:0016491">
    <property type="term" value="F:oxidoreductase activity"/>
    <property type="evidence" value="ECO:0007669"/>
    <property type="project" value="InterPro"/>
</dbReference>
<dbReference type="GO" id="GO:0010181">
    <property type="term" value="F:FMN binding"/>
    <property type="evidence" value="ECO:0007669"/>
    <property type="project" value="TreeGrafter"/>
</dbReference>
<dbReference type="Gene3D" id="3.30.450.20">
    <property type="entry name" value="PAS domain"/>
    <property type="match status" value="1"/>
</dbReference>
<dbReference type="InterPro" id="IPR050712">
    <property type="entry name" value="NAD(P)H-dep_reductase"/>
</dbReference>